<dbReference type="EMBL" id="SDHX01000001">
    <property type="protein sequence ID" value="RXK55958.1"/>
    <property type="molecule type" value="Genomic_DNA"/>
</dbReference>
<dbReference type="InterPro" id="IPR028098">
    <property type="entry name" value="Glyco_trans_4-like_N"/>
</dbReference>
<dbReference type="Proteomes" id="UP000290218">
    <property type="component" value="Unassembled WGS sequence"/>
</dbReference>
<dbReference type="PANTHER" id="PTHR12526">
    <property type="entry name" value="GLYCOSYLTRANSFERASE"/>
    <property type="match status" value="1"/>
</dbReference>
<reference evidence="3 4" key="1">
    <citation type="submission" date="2019-01" db="EMBL/GenBank/DDBJ databases">
        <title>Lacunisphaera sp. strain TWA-58.</title>
        <authorList>
            <person name="Chen W.-M."/>
        </authorList>
    </citation>
    <scope>NUCLEOTIDE SEQUENCE [LARGE SCALE GENOMIC DNA]</scope>
    <source>
        <strain evidence="3 4">TWA-58</strain>
    </source>
</reference>
<keyword evidence="3" id="KW-0808">Transferase</keyword>
<accession>A0A4Q1CAI8</accession>
<evidence type="ECO:0000259" key="2">
    <source>
        <dbReference type="Pfam" id="PF13439"/>
    </source>
</evidence>
<keyword evidence="4" id="KW-1185">Reference proteome</keyword>
<comment type="caution">
    <text evidence="3">The sequence shown here is derived from an EMBL/GenBank/DDBJ whole genome shotgun (WGS) entry which is preliminary data.</text>
</comment>
<evidence type="ECO:0000259" key="1">
    <source>
        <dbReference type="Pfam" id="PF00534"/>
    </source>
</evidence>
<dbReference type="AlphaFoldDB" id="A0A4Q1CAI8"/>
<dbReference type="Gene3D" id="3.40.50.2000">
    <property type="entry name" value="Glycogen Phosphorylase B"/>
    <property type="match status" value="2"/>
</dbReference>
<protein>
    <submittedName>
        <fullName evidence="3">Glycosyltransferase</fullName>
    </submittedName>
</protein>
<feature type="domain" description="Glycosyl transferase family 1" evidence="1">
    <location>
        <begin position="176"/>
        <end position="336"/>
    </location>
</feature>
<dbReference type="CDD" id="cd03811">
    <property type="entry name" value="GT4_GT28_WabH-like"/>
    <property type="match status" value="1"/>
</dbReference>
<evidence type="ECO:0000313" key="3">
    <source>
        <dbReference type="EMBL" id="RXK55958.1"/>
    </source>
</evidence>
<dbReference type="PANTHER" id="PTHR12526:SF630">
    <property type="entry name" value="GLYCOSYLTRANSFERASE"/>
    <property type="match status" value="1"/>
</dbReference>
<proteinExistence type="predicted"/>
<dbReference type="Pfam" id="PF13439">
    <property type="entry name" value="Glyco_transf_4"/>
    <property type="match status" value="1"/>
</dbReference>
<organism evidence="3 4">
    <name type="scientific">Oleiharenicola lentus</name>
    <dbReference type="NCBI Taxonomy" id="2508720"/>
    <lineage>
        <taxon>Bacteria</taxon>
        <taxon>Pseudomonadati</taxon>
        <taxon>Verrucomicrobiota</taxon>
        <taxon>Opitutia</taxon>
        <taxon>Opitutales</taxon>
        <taxon>Opitutaceae</taxon>
        <taxon>Oleiharenicola</taxon>
    </lineage>
</organism>
<name>A0A4Q1CAI8_9BACT</name>
<dbReference type="OrthoDB" id="9806653at2"/>
<dbReference type="InterPro" id="IPR001296">
    <property type="entry name" value="Glyco_trans_1"/>
</dbReference>
<dbReference type="SUPFAM" id="SSF53756">
    <property type="entry name" value="UDP-Glycosyltransferase/glycogen phosphorylase"/>
    <property type="match status" value="1"/>
</dbReference>
<dbReference type="RefSeq" id="WP_129047325.1">
    <property type="nucleotide sequence ID" value="NZ_SDHX01000001.1"/>
</dbReference>
<gene>
    <name evidence="3" type="ORF">ESB00_08790</name>
</gene>
<dbReference type="GO" id="GO:0016757">
    <property type="term" value="F:glycosyltransferase activity"/>
    <property type="evidence" value="ECO:0007669"/>
    <property type="project" value="InterPro"/>
</dbReference>
<sequence>MKILIVQDYLRSGGTERHSVFMAGAFAKAGHEVTLLTFRPRGVLDLDGEQQPFAFRSLQGFDTGLDWFAPGLLRTAAEAAPDLVLCMGRMANCYAGFIQSRLPRAAVVCTMRTGKALPMLFVRSLRKCRHIVANSHVAKQVLTDNHDIHPSKITVIHNPVLRFTDESAARNLALRRYHGANPSTVVMINVAMFRPEKNQRELIELCSRLPNYLDWQLWLAGEGPTRKKCERLSHDLGLGGRVKFLGYHAEPAPLYLGADLAVLASQSESLSNFLIEAQLHGLPAVAYDIVGVGECFAPDKSGILLKNQDQAGFVTALDKLIREPALRRRFSEHSRRHAQAHFVPERQVQAHLNLFRELTKG</sequence>
<feature type="domain" description="Glycosyltransferase subfamily 4-like N-terminal" evidence="2">
    <location>
        <begin position="13"/>
        <end position="160"/>
    </location>
</feature>
<dbReference type="Pfam" id="PF00534">
    <property type="entry name" value="Glycos_transf_1"/>
    <property type="match status" value="1"/>
</dbReference>
<evidence type="ECO:0000313" key="4">
    <source>
        <dbReference type="Proteomes" id="UP000290218"/>
    </source>
</evidence>